<dbReference type="EMBL" id="JAVHNS010000010">
    <property type="protein sequence ID" value="KAK6342157.1"/>
    <property type="molecule type" value="Genomic_DNA"/>
</dbReference>
<dbReference type="PROSITE" id="PS50181">
    <property type="entry name" value="FBOX"/>
    <property type="match status" value="1"/>
</dbReference>
<reference evidence="2 3" key="1">
    <citation type="submission" date="2019-10" db="EMBL/GenBank/DDBJ databases">
        <authorList>
            <person name="Palmer J.M."/>
        </authorList>
    </citation>
    <scope>NUCLEOTIDE SEQUENCE [LARGE SCALE GENOMIC DNA]</scope>
    <source>
        <strain evidence="2 3">TWF730</strain>
    </source>
</reference>
<organism evidence="2 3">
    <name type="scientific">Orbilia blumenaviensis</name>
    <dbReference type="NCBI Taxonomy" id="1796055"/>
    <lineage>
        <taxon>Eukaryota</taxon>
        <taxon>Fungi</taxon>
        <taxon>Dikarya</taxon>
        <taxon>Ascomycota</taxon>
        <taxon>Pezizomycotina</taxon>
        <taxon>Orbiliomycetes</taxon>
        <taxon>Orbiliales</taxon>
        <taxon>Orbiliaceae</taxon>
        <taxon>Orbilia</taxon>
    </lineage>
</organism>
<feature type="domain" description="F-box" evidence="1">
    <location>
        <begin position="2"/>
        <end position="51"/>
    </location>
</feature>
<evidence type="ECO:0000259" key="1">
    <source>
        <dbReference type="PROSITE" id="PS50181"/>
    </source>
</evidence>
<dbReference type="Proteomes" id="UP001373714">
    <property type="component" value="Unassembled WGS sequence"/>
</dbReference>
<protein>
    <recommendedName>
        <fullName evidence="1">F-box domain-containing protein</fullName>
    </recommendedName>
</protein>
<proteinExistence type="predicted"/>
<name>A0AAV9ULP3_9PEZI</name>
<dbReference type="InterPro" id="IPR001810">
    <property type="entry name" value="F-box_dom"/>
</dbReference>
<comment type="caution">
    <text evidence="2">The sequence shown here is derived from an EMBL/GenBank/DDBJ whole genome shotgun (WGS) entry which is preliminary data.</text>
</comment>
<keyword evidence="3" id="KW-1185">Reference proteome</keyword>
<evidence type="ECO:0000313" key="3">
    <source>
        <dbReference type="Proteomes" id="UP001373714"/>
    </source>
</evidence>
<sequence length="522" mass="59428">MISTIADLPTEMVNEIGTDFEEDDWLALRMTCQKFNSKFRDFHLDSKYTRLRVFLVRQSTRNLVRISEHPSEVNLRVRRLEISFRSPYMPERIFDITYSARAMRISPDRGGNIGSKDKGRRMMSEIKRLASRRRVDSGHMAPEIEAMRLDLLTALSKLPNLQGVRFAAGASDTTLTRSELNLFYPSLQLVPGTRIPISNHVSTKVQMGVYEEMVLQGWNDALSAICATPRPSLQYITWLQIKNNSVSNHLADFPKAGSAFPNLRVLDVAFYPGQGWGKLWGLRFSRWLSSIGPALEELRVIVQGGFERNNQEPIQLPENHELFNLAKLYFSGFPLNPDNLEAFLSHCKGALTELTIARGDMKDPKNGWFKIMKVLNSDFKLQLFQLQPDSHVSRVFELSDDDVSLDGLEPTEPEYLLPNLKVVGGWSSTSTLWQATCWTSGSEFVVCKHFGLALDNQSSPDEFWGLISERRWTDSEILKDYGHEVIYLGMFDSDSEVYFRDLLDHHDFDGDTFASYGGLLGD</sequence>
<accession>A0AAV9ULP3</accession>
<evidence type="ECO:0000313" key="2">
    <source>
        <dbReference type="EMBL" id="KAK6342157.1"/>
    </source>
</evidence>
<gene>
    <name evidence="2" type="ORF">TWF730_001636</name>
</gene>
<dbReference type="AlphaFoldDB" id="A0AAV9ULP3"/>
<dbReference type="SUPFAM" id="SSF52047">
    <property type="entry name" value="RNI-like"/>
    <property type="match status" value="1"/>
</dbReference>